<name>A0A8S1PEH4_PARPR</name>
<proteinExistence type="predicted"/>
<protein>
    <submittedName>
        <fullName evidence="1">Uncharacterized protein</fullName>
    </submittedName>
</protein>
<evidence type="ECO:0000313" key="1">
    <source>
        <dbReference type="EMBL" id="CAD8101251.1"/>
    </source>
</evidence>
<accession>A0A8S1PEH4</accession>
<gene>
    <name evidence="1" type="ORF">PPRIM_AZ9-3.1.T1150016</name>
</gene>
<evidence type="ECO:0000313" key="2">
    <source>
        <dbReference type="Proteomes" id="UP000688137"/>
    </source>
</evidence>
<dbReference type="AlphaFoldDB" id="A0A8S1PEH4"/>
<sequence length="59" mass="6993">MSNRSKQNASKKDQIGEHYHQIIFISVITKQDNKINISKYMRICQKDVENIRQIICNVE</sequence>
<comment type="caution">
    <text evidence="1">The sequence shown here is derived from an EMBL/GenBank/DDBJ whole genome shotgun (WGS) entry which is preliminary data.</text>
</comment>
<dbReference type="EMBL" id="CAJJDM010000118">
    <property type="protein sequence ID" value="CAD8101251.1"/>
    <property type="molecule type" value="Genomic_DNA"/>
</dbReference>
<organism evidence="1 2">
    <name type="scientific">Paramecium primaurelia</name>
    <dbReference type="NCBI Taxonomy" id="5886"/>
    <lineage>
        <taxon>Eukaryota</taxon>
        <taxon>Sar</taxon>
        <taxon>Alveolata</taxon>
        <taxon>Ciliophora</taxon>
        <taxon>Intramacronucleata</taxon>
        <taxon>Oligohymenophorea</taxon>
        <taxon>Peniculida</taxon>
        <taxon>Parameciidae</taxon>
        <taxon>Paramecium</taxon>
    </lineage>
</organism>
<dbReference type="Proteomes" id="UP000688137">
    <property type="component" value="Unassembled WGS sequence"/>
</dbReference>
<keyword evidence="2" id="KW-1185">Reference proteome</keyword>
<reference evidence="1" key="1">
    <citation type="submission" date="2021-01" db="EMBL/GenBank/DDBJ databases">
        <authorList>
            <consortium name="Genoscope - CEA"/>
            <person name="William W."/>
        </authorList>
    </citation>
    <scope>NUCLEOTIDE SEQUENCE</scope>
</reference>